<evidence type="ECO:0000256" key="2">
    <source>
        <dbReference type="ARBA" id="ARBA00023054"/>
    </source>
</evidence>
<dbReference type="InterPro" id="IPR058637">
    <property type="entry name" value="YknX-like_C"/>
</dbReference>
<dbReference type="Gene3D" id="2.40.420.20">
    <property type="match status" value="1"/>
</dbReference>
<organism evidence="5">
    <name type="scientific">Schlesneria paludicola</name>
    <dbReference type="NCBI Taxonomy" id="360056"/>
    <lineage>
        <taxon>Bacteria</taxon>
        <taxon>Pseudomonadati</taxon>
        <taxon>Planctomycetota</taxon>
        <taxon>Planctomycetia</taxon>
        <taxon>Planctomycetales</taxon>
        <taxon>Planctomycetaceae</taxon>
        <taxon>Schlesneria</taxon>
    </lineage>
</organism>
<evidence type="ECO:0000256" key="1">
    <source>
        <dbReference type="ARBA" id="ARBA00004196"/>
    </source>
</evidence>
<dbReference type="Gene3D" id="2.40.50.100">
    <property type="match status" value="1"/>
</dbReference>
<feature type="domain" description="YknX-like C-terminal permuted SH3-like" evidence="4">
    <location>
        <begin position="340"/>
        <end position="406"/>
    </location>
</feature>
<comment type="subcellular location">
    <subcellularLocation>
        <location evidence="1">Cell envelope</location>
    </subcellularLocation>
</comment>
<protein>
    <submittedName>
        <fullName evidence="5">HlyD family efflux transporter periplasmic adaptor subunit</fullName>
    </submittedName>
</protein>
<evidence type="ECO:0000313" key="5">
    <source>
        <dbReference type="EMBL" id="HEN16257.1"/>
    </source>
</evidence>
<dbReference type="Gene3D" id="1.10.287.470">
    <property type="entry name" value="Helix hairpin bin"/>
    <property type="match status" value="1"/>
</dbReference>
<dbReference type="InterPro" id="IPR050465">
    <property type="entry name" value="UPF0194_transport"/>
</dbReference>
<gene>
    <name evidence="5" type="ORF">ENQ76_12415</name>
</gene>
<dbReference type="EMBL" id="DSOK01000344">
    <property type="protein sequence ID" value="HEN16257.1"/>
    <property type="molecule type" value="Genomic_DNA"/>
</dbReference>
<proteinExistence type="predicted"/>
<reference evidence="5" key="1">
    <citation type="journal article" date="2020" name="mSystems">
        <title>Genome- and Community-Level Interaction Insights into Carbon Utilization and Element Cycling Functions of Hydrothermarchaeota in Hydrothermal Sediment.</title>
        <authorList>
            <person name="Zhou Z."/>
            <person name="Liu Y."/>
            <person name="Xu W."/>
            <person name="Pan J."/>
            <person name="Luo Z.H."/>
            <person name="Li M."/>
        </authorList>
    </citation>
    <scope>NUCLEOTIDE SEQUENCE [LARGE SCALE GENOMIC DNA]</scope>
    <source>
        <strain evidence="5">SpSt-339</strain>
    </source>
</reference>
<dbReference type="Pfam" id="PF25989">
    <property type="entry name" value="YknX_C"/>
    <property type="match status" value="1"/>
</dbReference>
<dbReference type="PANTHER" id="PTHR32347:SF29">
    <property type="entry name" value="UPF0194 MEMBRANE PROTEIN YBHG"/>
    <property type="match status" value="1"/>
</dbReference>
<feature type="coiled-coil region" evidence="3">
    <location>
        <begin position="105"/>
        <end position="146"/>
    </location>
</feature>
<comment type="caution">
    <text evidence="5">The sequence shown here is derived from an EMBL/GenBank/DDBJ whole genome shotgun (WGS) entry which is preliminary data.</text>
</comment>
<evidence type="ECO:0000256" key="3">
    <source>
        <dbReference type="SAM" id="Coils"/>
    </source>
</evidence>
<dbReference type="Gene3D" id="2.40.30.170">
    <property type="match status" value="1"/>
</dbReference>
<dbReference type="GO" id="GO:0030313">
    <property type="term" value="C:cell envelope"/>
    <property type="evidence" value="ECO:0007669"/>
    <property type="project" value="UniProtKB-SubCell"/>
</dbReference>
<sequence length="410" mass="45040">MTVAVVWIKRLVLAAIAALMGLAVLVAFLPRPVNVDVEIVQAGPLEVAVRDDGRTRLRERYVVSTPISGRLRRITLEVGDRVQAGETVVAQLEPTSPTLLDPRELAQAEARVKAAEGRHRRSQTELEKARADLEQAQNDLVRLKELERRNATTATELEQGHLNVRIKTEEVKSAEFMTEITQYELEQMQAALLHVTRQTDDPLSSNGRPALEFNITSPITGRVLRVMQESAAVLTAGSALLELGDPNDLEVVVDILSTDAVRVQPGQKVVLEHWGGPEPLLGMVRLVEPSGFTKISALGVEEQRVNVVIDFTESLGKRMTLGDGYRVEARIIVWENDRTISVPTGALFRTGEDWAVFVVEHGRAVLRRVDVGENNGLRAQVLSGLAEGEEVILHPSDQISDGVPVKTRTG</sequence>
<evidence type="ECO:0000259" key="4">
    <source>
        <dbReference type="Pfam" id="PF25989"/>
    </source>
</evidence>
<dbReference type="AlphaFoldDB" id="A0A7C2PI59"/>
<name>A0A7C2PI59_9PLAN</name>
<accession>A0A7C2PI59</accession>
<dbReference type="PANTHER" id="PTHR32347">
    <property type="entry name" value="EFFLUX SYSTEM COMPONENT YKNX-RELATED"/>
    <property type="match status" value="1"/>
</dbReference>
<keyword evidence="2 3" id="KW-0175">Coiled coil</keyword>